<organism evidence="8 9">
    <name type="scientific">Aeromicrobium alkaliterrae</name>
    <dbReference type="NCBI Taxonomy" id="302168"/>
    <lineage>
        <taxon>Bacteria</taxon>
        <taxon>Bacillati</taxon>
        <taxon>Actinomycetota</taxon>
        <taxon>Actinomycetes</taxon>
        <taxon>Propionibacteriales</taxon>
        <taxon>Nocardioidaceae</taxon>
        <taxon>Aeromicrobium</taxon>
    </lineage>
</organism>
<sequence>MRVRIIGSVDSGTSERDLLVRFRELDPDAWETVYRRSYSRLVEYARRRLPSTYDPHDAVSECLTRAVDRIGDLADQGVRVEAWLYGILRLVVLEQIRRSGRQERERPVADSPLGLVEATNDRGPLEHVLRDEQVSSVRVAFERLSIDDQEVLWLRQVAELSVAEVAEVLRKGHGAVRQANFRALARLRTLIEEVDA</sequence>
<dbReference type="InterPro" id="IPR036388">
    <property type="entry name" value="WH-like_DNA-bd_sf"/>
</dbReference>
<keyword evidence="9" id="KW-1185">Reference proteome</keyword>
<keyword evidence="2" id="KW-0805">Transcription regulation</keyword>
<evidence type="ECO:0000256" key="3">
    <source>
        <dbReference type="ARBA" id="ARBA00023082"/>
    </source>
</evidence>
<dbReference type="InterPro" id="IPR013324">
    <property type="entry name" value="RNA_pol_sigma_r3/r4-like"/>
</dbReference>
<evidence type="ECO:0000256" key="2">
    <source>
        <dbReference type="ARBA" id="ARBA00023015"/>
    </source>
</evidence>
<dbReference type="Gene3D" id="1.10.1740.10">
    <property type="match status" value="1"/>
</dbReference>
<comment type="similarity">
    <text evidence="1">Belongs to the sigma-70 factor family. ECF subfamily.</text>
</comment>
<dbReference type="InterPro" id="IPR013325">
    <property type="entry name" value="RNA_pol_sigma_r2"/>
</dbReference>
<evidence type="ECO:0000256" key="4">
    <source>
        <dbReference type="ARBA" id="ARBA00023125"/>
    </source>
</evidence>
<dbReference type="Gene3D" id="1.10.10.10">
    <property type="entry name" value="Winged helix-like DNA-binding domain superfamily/Winged helix DNA-binding domain"/>
    <property type="match status" value="1"/>
</dbReference>
<evidence type="ECO:0000313" key="8">
    <source>
        <dbReference type="EMBL" id="GAA1739347.1"/>
    </source>
</evidence>
<evidence type="ECO:0000313" key="9">
    <source>
        <dbReference type="Proteomes" id="UP001501057"/>
    </source>
</evidence>
<name>A0ABN2JUH6_9ACTN</name>
<comment type="caution">
    <text evidence="8">The sequence shown here is derived from an EMBL/GenBank/DDBJ whole genome shotgun (WGS) entry which is preliminary data.</text>
</comment>
<dbReference type="Pfam" id="PF04545">
    <property type="entry name" value="Sigma70_r4"/>
    <property type="match status" value="1"/>
</dbReference>
<evidence type="ECO:0000256" key="5">
    <source>
        <dbReference type="ARBA" id="ARBA00023163"/>
    </source>
</evidence>
<dbReference type="Pfam" id="PF04542">
    <property type="entry name" value="Sigma70_r2"/>
    <property type="match status" value="1"/>
</dbReference>
<keyword evidence="3" id="KW-0731">Sigma factor</keyword>
<dbReference type="PANTHER" id="PTHR43133">
    <property type="entry name" value="RNA POLYMERASE ECF-TYPE SIGMA FACTO"/>
    <property type="match status" value="1"/>
</dbReference>
<feature type="domain" description="RNA polymerase sigma-70 region 4" evidence="7">
    <location>
        <begin position="140"/>
        <end position="188"/>
    </location>
</feature>
<feature type="domain" description="RNA polymerase sigma-70 region 2" evidence="6">
    <location>
        <begin position="34"/>
        <end position="101"/>
    </location>
</feature>
<dbReference type="InterPro" id="IPR007627">
    <property type="entry name" value="RNA_pol_sigma70_r2"/>
</dbReference>
<gene>
    <name evidence="8" type="ORF">GCM10009710_19620</name>
</gene>
<dbReference type="NCBIfam" id="TIGR02937">
    <property type="entry name" value="sigma70-ECF"/>
    <property type="match status" value="1"/>
</dbReference>
<dbReference type="EMBL" id="BAAAME010000004">
    <property type="protein sequence ID" value="GAA1739347.1"/>
    <property type="molecule type" value="Genomic_DNA"/>
</dbReference>
<keyword evidence="5" id="KW-0804">Transcription</keyword>
<evidence type="ECO:0000256" key="1">
    <source>
        <dbReference type="ARBA" id="ARBA00010641"/>
    </source>
</evidence>
<proteinExistence type="inferred from homology"/>
<keyword evidence="4" id="KW-0238">DNA-binding</keyword>
<dbReference type="InterPro" id="IPR014284">
    <property type="entry name" value="RNA_pol_sigma-70_dom"/>
</dbReference>
<evidence type="ECO:0000259" key="6">
    <source>
        <dbReference type="Pfam" id="PF04542"/>
    </source>
</evidence>
<dbReference type="Proteomes" id="UP001501057">
    <property type="component" value="Unassembled WGS sequence"/>
</dbReference>
<evidence type="ECO:0000259" key="7">
    <source>
        <dbReference type="Pfam" id="PF04545"/>
    </source>
</evidence>
<dbReference type="InterPro" id="IPR007630">
    <property type="entry name" value="RNA_pol_sigma70_r4"/>
</dbReference>
<dbReference type="InterPro" id="IPR039425">
    <property type="entry name" value="RNA_pol_sigma-70-like"/>
</dbReference>
<accession>A0ABN2JUH6</accession>
<dbReference type="SUPFAM" id="SSF88946">
    <property type="entry name" value="Sigma2 domain of RNA polymerase sigma factors"/>
    <property type="match status" value="1"/>
</dbReference>
<dbReference type="PANTHER" id="PTHR43133:SF8">
    <property type="entry name" value="RNA POLYMERASE SIGMA FACTOR HI_1459-RELATED"/>
    <property type="match status" value="1"/>
</dbReference>
<reference evidence="8 9" key="1">
    <citation type="journal article" date="2019" name="Int. J. Syst. Evol. Microbiol.">
        <title>The Global Catalogue of Microorganisms (GCM) 10K type strain sequencing project: providing services to taxonomists for standard genome sequencing and annotation.</title>
        <authorList>
            <consortium name="The Broad Institute Genomics Platform"/>
            <consortium name="The Broad Institute Genome Sequencing Center for Infectious Disease"/>
            <person name="Wu L."/>
            <person name="Ma J."/>
        </authorList>
    </citation>
    <scope>NUCLEOTIDE SEQUENCE [LARGE SCALE GENOMIC DNA]</scope>
    <source>
        <strain evidence="8 9">JCM 13518</strain>
    </source>
</reference>
<dbReference type="SUPFAM" id="SSF88659">
    <property type="entry name" value="Sigma3 and sigma4 domains of RNA polymerase sigma factors"/>
    <property type="match status" value="1"/>
</dbReference>
<protein>
    <submittedName>
        <fullName evidence="8">Sigma-70 family RNA polymerase sigma factor</fullName>
    </submittedName>
</protein>